<protein>
    <recommendedName>
        <fullName evidence="4">Cyclin N-terminal domain-containing protein</fullName>
    </recommendedName>
</protein>
<gene>
    <name evidence="2" type="ORF">M0813_20378</name>
</gene>
<keyword evidence="1" id="KW-0472">Membrane</keyword>
<evidence type="ECO:0008006" key="4">
    <source>
        <dbReference type="Google" id="ProtNLM"/>
    </source>
</evidence>
<accession>A0ABQ8YL93</accession>
<dbReference type="CDD" id="cd20557">
    <property type="entry name" value="CYCLIN_ScPCL1-like"/>
    <property type="match status" value="1"/>
</dbReference>
<dbReference type="EMBL" id="JAOAOG010000145">
    <property type="protein sequence ID" value="KAJ6245424.1"/>
    <property type="molecule type" value="Genomic_DNA"/>
</dbReference>
<reference evidence="2" key="1">
    <citation type="submission" date="2022-08" db="EMBL/GenBank/DDBJ databases">
        <title>Novel sulfate-reducing endosymbionts in the free-living metamonad Anaeramoeba.</title>
        <authorList>
            <person name="Jerlstrom-Hultqvist J."/>
            <person name="Cepicka I."/>
            <person name="Gallot-Lavallee L."/>
            <person name="Salas-Leiva D."/>
            <person name="Curtis B.A."/>
            <person name="Zahonova K."/>
            <person name="Pipaliya S."/>
            <person name="Dacks J."/>
            <person name="Roger A.J."/>
        </authorList>
    </citation>
    <scope>NUCLEOTIDE SEQUENCE</scope>
    <source>
        <strain evidence="2">Schooner1</strain>
    </source>
</reference>
<evidence type="ECO:0000313" key="3">
    <source>
        <dbReference type="Proteomes" id="UP001150062"/>
    </source>
</evidence>
<evidence type="ECO:0000313" key="2">
    <source>
        <dbReference type="EMBL" id="KAJ6245424.1"/>
    </source>
</evidence>
<dbReference type="PANTHER" id="PTHR15615">
    <property type="match status" value="1"/>
</dbReference>
<sequence>MYENSILQEKDLQDLKNVDREDLINYYEEVLVTQERTEFSKEDITQEIHQQHKKLIYDEDLEIQIVIVALYYLDQKIKLKPVKVGKSLINLMVSIIISTKFLMDEPWENIDWASLYDIPLERLNKYEINFLKLLRYKLSLGDRFLLFLQSLMKKINLLDNHNFGINQKSVTLNFFEEKSQKKIIQKNLKFVQKLFATLKILVTWIVIVMNFFQNFKFKRHNKKFQNKLFKKITI</sequence>
<organism evidence="2 3">
    <name type="scientific">Anaeramoeba flamelloides</name>
    <dbReference type="NCBI Taxonomy" id="1746091"/>
    <lineage>
        <taxon>Eukaryota</taxon>
        <taxon>Metamonada</taxon>
        <taxon>Anaeramoebidae</taxon>
        <taxon>Anaeramoeba</taxon>
    </lineage>
</organism>
<dbReference type="Gene3D" id="1.10.472.10">
    <property type="entry name" value="Cyclin-like"/>
    <property type="match status" value="1"/>
</dbReference>
<dbReference type="Pfam" id="PF08613">
    <property type="entry name" value="Cyclin"/>
    <property type="match status" value="1"/>
</dbReference>
<keyword evidence="1" id="KW-1133">Transmembrane helix</keyword>
<evidence type="ECO:0000256" key="1">
    <source>
        <dbReference type="SAM" id="Phobius"/>
    </source>
</evidence>
<feature type="transmembrane region" description="Helical" evidence="1">
    <location>
        <begin position="194"/>
        <end position="212"/>
    </location>
</feature>
<dbReference type="PANTHER" id="PTHR15615:SF108">
    <property type="entry name" value="PROTEIN CNPPD1"/>
    <property type="match status" value="1"/>
</dbReference>
<name>A0ABQ8YL93_9EUKA</name>
<proteinExistence type="predicted"/>
<keyword evidence="3" id="KW-1185">Reference proteome</keyword>
<dbReference type="InterPro" id="IPR013922">
    <property type="entry name" value="Cyclin_PHO80-like"/>
</dbReference>
<dbReference type="Proteomes" id="UP001150062">
    <property type="component" value="Unassembled WGS sequence"/>
</dbReference>
<keyword evidence="1" id="KW-0812">Transmembrane</keyword>
<comment type="caution">
    <text evidence="2">The sequence shown here is derived from an EMBL/GenBank/DDBJ whole genome shotgun (WGS) entry which is preliminary data.</text>
</comment>